<feature type="transmembrane region" description="Helical" evidence="1">
    <location>
        <begin position="212"/>
        <end position="229"/>
    </location>
</feature>
<feature type="transmembrane region" description="Helical" evidence="1">
    <location>
        <begin position="136"/>
        <end position="164"/>
    </location>
</feature>
<evidence type="ECO:0000256" key="1">
    <source>
        <dbReference type="SAM" id="Phobius"/>
    </source>
</evidence>
<dbReference type="GO" id="GO:0140359">
    <property type="term" value="F:ABC-type transporter activity"/>
    <property type="evidence" value="ECO:0007669"/>
    <property type="project" value="InterPro"/>
</dbReference>
<dbReference type="Pfam" id="PF12679">
    <property type="entry name" value="ABC2_membrane_2"/>
    <property type="match status" value="1"/>
</dbReference>
<keyword evidence="1" id="KW-1133">Transmembrane helix</keyword>
<dbReference type="GO" id="GO:0005886">
    <property type="term" value="C:plasma membrane"/>
    <property type="evidence" value="ECO:0007669"/>
    <property type="project" value="UniProtKB-SubCell"/>
</dbReference>
<evidence type="ECO:0000313" key="3">
    <source>
        <dbReference type="Proteomes" id="UP000008366"/>
    </source>
</evidence>
<gene>
    <name evidence="2" type="ORF">KILIM_014_00140</name>
</gene>
<reference evidence="2 3" key="1">
    <citation type="submission" date="2012-08" db="EMBL/GenBank/DDBJ databases">
        <title>Whole genome shotgun sequence of Kineosphaera limosa NBRC 100340.</title>
        <authorList>
            <person name="Yoshida I."/>
            <person name="Isaki S."/>
            <person name="Hosoyama A."/>
            <person name="Tsuchikane K."/>
            <person name="Katsumata H."/>
            <person name="Ando Y."/>
            <person name="Ohji S."/>
            <person name="Hamada M."/>
            <person name="Tamura T."/>
            <person name="Yamazoe A."/>
            <person name="Yamazaki S."/>
            <person name="Fujita N."/>
        </authorList>
    </citation>
    <scope>NUCLEOTIDE SEQUENCE [LARGE SCALE GENOMIC DNA]</scope>
    <source>
        <strain evidence="2 3">NBRC 100340</strain>
    </source>
</reference>
<comment type="caution">
    <text evidence="2">The sequence shown here is derived from an EMBL/GenBank/DDBJ whole genome shotgun (WGS) entry which is preliminary data.</text>
</comment>
<dbReference type="AlphaFoldDB" id="K6X7W1"/>
<keyword evidence="3" id="KW-1185">Reference proteome</keyword>
<keyword evidence="1" id="KW-0472">Membrane</keyword>
<dbReference type="OrthoDB" id="3822483at2"/>
<name>K6X7W1_9MICO</name>
<protein>
    <submittedName>
        <fullName evidence="2">Uncharacterized protein</fullName>
    </submittedName>
</protein>
<dbReference type="EMBL" id="BAHD01000014">
    <property type="protein sequence ID" value="GAB94879.1"/>
    <property type="molecule type" value="Genomic_DNA"/>
</dbReference>
<keyword evidence="1" id="KW-0812">Transmembrane</keyword>
<dbReference type="Proteomes" id="UP000008366">
    <property type="component" value="Unassembled WGS sequence"/>
</dbReference>
<dbReference type="RefSeq" id="WP_006591411.1">
    <property type="nucleotide sequence ID" value="NZ_BAHD01000014.1"/>
</dbReference>
<feature type="transmembrane region" description="Helical" evidence="1">
    <location>
        <begin position="184"/>
        <end position="205"/>
    </location>
</feature>
<sequence length="292" mass="31384">MSREAITDHVAQGADHGEPTRRLVRRPLSWRAEVRRQLGRRRTLWAFGLLLALPVILVAAFSLGDESSGGGRYVDLAQAGSANFAVFTMFAASDFLLVILAALFAGDAVPAEASWSSLRYLLVAPVARMRLLASKLVVAIGSTVTAGVLLAGWALLVGGLAYGWSSYTSPGGLSLDWADFGPRFALAVVMILVTLLQVTGIALLIGTVNDAPLGAVGGAVLVTIVANILDTIDALGDLRHALPMHYSRSWIQALSADITWTDMQRGALWSLFYFVLTAALAFWWFRRKDVLS</sequence>
<evidence type="ECO:0000313" key="2">
    <source>
        <dbReference type="EMBL" id="GAB94879.1"/>
    </source>
</evidence>
<accession>K6X7W1</accession>
<proteinExistence type="predicted"/>
<feature type="transmembrane region" description="Helical" evidence="1">
    <location>
        <begin position="84"/>
        <end position="105"/>
    </location>
</feature>
<organism evidence="2 3">
    <name type="scientific">Kineosphaera limosa NBRC 100340</name>
    <dbReference type="NCBI Taxonomy" id="1184609"/>
    <lineage>
        <taxon>Bacteria</taxon>
        <taxon>Bacillati</taxon>
        <taxon>Actinomycetota</taxon>
        <taxon>Actinomycetes</taxon>
        <taxon>Micrococcales</taxon>
        <taxon>Dermatophilaceae</taxon>
        <taxon>Kineosphaera</taxon>
    </lineage>
</organism>
<dbReference type="PANTHER" id="PTHR37305">
    <property type="entry name" value="INTEGRAL MEMBRANE PROTEIN-RELATED"/>
    <property type="match status" value="1"/>
</dbReference>
<feature type="transmembrane region" description="Helical" evidence="1">
    <location>
        <begin position="267"/>
        <end position="285"/>
    </location>
</feature>
<dbReference type="STRING" id="1184609.KILIM_014_00140"/>
<feature type="transmembrane region" description="Helical" evidence="1">
    <location>
        <begin position="44"/>
        <end position="64"/>
    </location>
</feature>
<dbReference type="PANTHER" id="PTHR37305:SF1">
    <property type="entry name" value="MEMBRANE PROTEIN"/>
    <property type="match status" value="1"/>
</dbReference>
<dbReference type="eggNOG" id="COG1277">
    <property type="taxonomic scope" value="Bacteria"/>
</dbReference>